<sequence>MSIVCQNAGWLATGEPYTGVVRLTADSFARLRAVGAPVQVDRSEGLHRQCFTGQTTITRISVRRGGLSGRISPGDQGINHTVVASLVRGLERHRRCFFNTTILGFHD</sequence>
<protein>
    <submittedName>
        <fullName evidence="1">Uncharacterized protein</fullName>
    </submittedName>
</protein>
<dbReference type="Proteomes" id="UP000248168">
    <property type="component" value="Unassembled WGS sequence"/>
</dbReference>
<dbReference type="InParanoid" id="A0A330L995"/>
<proteinExistence type="predicted"/>
<keyword evidence="2" id="KW-1185">Reference proteome</keyword>
<reference evidence="2" key="1">
    <citation type="submission" date="2018-04" db="EMBL/GenBank/DDBJ databases">
        <authorList>
            <person name="Lucker S."/>
            <person name="Sakoula D."/>
        </authorList>
    </citation>
    <scope>NUCLEOTIDE SEQUENCE [LARGE SCALE GENOMIC DNA]</scope>
</reference>
<organism evidence="1 2">
    <name type="scientific">Nitrospira lenta</name>
    <dbReference type="NCBI Taxonomy" id="1436998"/>
    <lineage>
        <taxon>Bacteria</taxon>
        <taxon>Pseudomonadati</taxon>
        <taxon>Nitrospirota</taxon>
        <taxon>Nitrospiria</taxon>
        <taxon>Nitrospirales</taxon>
        <taxon>Nitrospiraceae</taxon>
        <taxon>Nitrospira</taxon>
    </lineage>
</organism>
<evidence type="ECO:0000313" key="2">
    <source>
        <dbReference type="Proteomes" id="UP000248168"/>
    </source>
</evidence>
<dbReference type="AlphaFoldDB" id="A0A330L995"/>
<gene>
    <name evidence="1" type="ORF">NITLEN_50023</name>
</gene>
<evidence type="ECO:0000313" key="1">
    <source>
        <dbReference type="EMBL" id="SPP65983.1"/>
    </source>
</evidence>
<name>A0A330L995_9BACT</name>
<accession>A0A330L995</accession>
<dbReference type="EMBL" id="OUNR01000018">
    <property type="protein sequence ID" value="SPP65983.1"/>
    <property type="molecule type" value="Genomic_DNA"/>
</dbReference>